<reference evidence="1 2" key="1">
    <citation type="submission" date="2015-01" db="EMBL/GenBank/DDBJ databases">
        <title>Evolution of Trichinella species and genotypes.</title>
        <authorList>
            <person name="Korhonen P.K."/>
            <person name="Edoardo P."/>
            <person name="Giuseppe L.R."/>
            <person name="Gasser R.B."/>
        </authorList>
    </citation>
    <scope>NUCLEOTIDE SEQUENCE [LARGE SCALE GENOMIC DNA]</scope>
    <source>
        <strain evidence="1">ISS13</strain>
    </source>
</reference>
<organism evidence="1 2">
    <name type="scientific">Trichinella pseudospiralis</name>
    <name type="common">Parasitic roundworm</name>
    <dbReference type="NCBI Taxonomy" id="6337"/>
    <lineage>
        <taxon>Eukaryota</taxon>
        <taxon>Metazoa</taxon>
        <taxon>Ecdysozoa</taxon>
        <taxon>Nematoda</taxon>
        <taxon>Enoplea</taxon>
        <taxon>Dorylaimia</taxon>
        <taxon>Trichinellida</taxon>
        <taxon>Trichinellidae</taxon>
        <taxon>Trichinella</taxon>
    </lineage>
</organism>
<protein>
    <submittedName>
        <fullName evidence="1">Uncharacterized protein</fullName>
    </submittedName>
</protein>
<accession>A0A0V1DZ47</accession>
<dbReference type="AlphaFoldDB" id="A0A0V1DZ47"/>
<name>A0A0V1DZ47_TRIPS</name>
<evidence type="ECO:0000313" key="2">
    <source>
        <dbReference type="Proteomes" id="UP000054632"/>
    </source>
</evidence>
<sequence>MGKSHFRLCKLLCSFAEQRPGNSVSTTVCIHWPESVNKIFPLIVIITWCNYCRPALQFAQVAPFLVYLIAFMMNVE</sequence>
<gene>
    <name evidence="1" type="ORF">T4A_4997</name>
</gene>
<proteinExistence type="predicted"/>
<dbReference type="Proteomes" id="UP000054632">
    <property type="component" value="Unassembled WGS sequence"/>
</dbReference>
<evidence type="ECO:0000313" key="1">
    <source>
        <dbReference type="EMBL" id="KRY66848.1"/>
    </source>
</evidence>
<dbReference type="EMBL" id="JYDR01000155">
    <property type="protein sequence ID" value="KRY66848.1"/>
    <property type="molecule type" value="Genomic_DNA"/>
</dbReference>
<comment type="caution">
    <text evidence="1">The sequence shown here is derived from an EMBL/GenBank/DDBJ whole genome shotgun (WGS) entry which is preliminary data.</text>
</comment>